<comment type="caution">
    <text evidence="1">The sequence shown here is derived from an EMBL/GenBank/DDBJ whole genome shotgun (WGS) entry which is preliminary data.</text>
</comment>
<evidence type="ECO:0000313" key="2">
    <source>
        <dbReference type="Proteomes" id="UP000664859"/>
    </source>
</evidence>
<gene>
    <name evidence="1" type="ORF">JKP88DRAFT_297036</name>
</gene>
<feature type="non-terminal residue" evidence="1">
    <location>
        <position position="1"/>
    </location>
</feature>
<dbReference type="InterPro" id="IPR016024">
    <property type="entry name" value="ARM-type_fold"/>
</dbReference>
<dbReference type="Proteomes" id="UP000664859">
    <property type="component" value="Unassembled WGS sequence"/>
</dbReference>
<sequence>LVSALTRHRLDAAVQAAVCTAVLSLACSGSTNRRKLRAAGVATALVAAMDVHAGDAHVQSAASGAMRALAYGSDTADDAGDMQHYDGAYELVTAGAIEVLVSALHTHMHHTDVQTLALHVLRFLGASNAAGAAQRLRDAHAAEATIAAMRMHPTHPAVQRAGAEVIASLA</sequence>
<reference evidence="1" key="1">
    <citation type="submission" date="2021-02" db="EMBL/GenBank/DDBJ databases">
        <title>First Annotated Genome of the Yellow-green Alga Tribonema minus.</title>
        <authorList>
            <person name="Mahan K.M."/>
        </authorList>
    </citation>
    <scope>NUCLEOTIDE SEQUENCE</scope>
    <source>
        <strain evidence="1">UTEX B ZZ1240</strain>
    </source>
</reference>
<keyword evidence="2" id="KW-1185">Reference proteome</keyword>
<dbReference type="OrthoDB" id="3944at2759"/>
<proteinExistence type="predicted"/>
<feature type="non-terminal residue" evidence="1">
    <location>
        <position position="170"/>
    </location>
</feature>
<organism evidence="1 2">
    <name type="scientific">Tribonema minus</name>
    <dbReference type="NCBI Taxonomy" id="303371"/>
    <lineage>
        <taxon>Eukaryota</taxon>
        <taxon>Sar</taxon>
        <taxon>Stramenopiles</taxon>
        <taxon>Ochrophyta</taxon>
        <taxon>PX clade</taxon>
        <taxon>Xanthophyceae</taxon>
        <taxon>Tribonematales</taxon>
        <taxon>Tribonemataceae</taxon>
        <taxon>Tribonema</taxon>
    </lineage>
</organism>
<dbReference type="AlphaFoldDB" id="A0A835ZDE8"/>
<dbReference type="EMBL" id="JAFCMP010000024">
    <property type="protein sequence ID" value="KAG5191038.1"/>
    <property type="molecule type" value="Genomic_DNA"/>
</dbReference>
<dbReference type="SUPFAM" id="SSF48371">
    <property type="entry name" value="ARM repeat"/>
    <property type="match status" value="1"/>
</dbReference>
<name>A0A835ZDE8_9STRA</name>
<evidence type="ECO:0000313" key="1">
    <source>
        <dbReference type="EMBL" id="KAG5191038.1"/>
    </source>
</evidence>
<accession>A0A835ZDE8</accession>
<protein>
    <submittedName>
        <fullName evidence="1">Uncharacterized protein</fullName>
    </submittedName>
</protein>
<dbReference type="InterPro" id="IPR011989">
    <property type="entry name" value="ARM-like"/>
</dbReference>
<dbReference type="Gene3D" id="1.25.10.10">
    <property type="entry name" value="Leucine-rich Repeat Variant"/>
    <property type="match status" value="2"/>
</dbReference>